<dbReference type="RefSeq" id="WP_188497369.1">
    <property type="nucleotide sequence ID" value="NZ_BMFV01000014.1"/>
</dbReference>
<organism evidence="2 3">
    <name type="scientific">Pullulanibacillus pueri</name>
    <dbReference type="NCBI Taxonomy" id="1437324"/>
    <lineage>
        <taxon>Bacteria</taxon>
        <taxon>Bacillati</taxon>
        <taxon>Bacillota</taxon>
        <taxon>Bacilli</taxon>
        <taxon>Bacillales</taxon>
        <taxon>Sporolactobacillaceae</taxon>
        <taxon>Pullulanibacillus</taxon>
    </lineage>
</organism>
<dbReference type="AlphaFoldDB" id="A0A8J2ZVR4"/>
<protein>
    <submittedName>
        <fullName evidence="2">Chemotaxis protein CheW</fullName>
    </submittedName>
</protein>
<gene>
    <name evidence="2" type="primary">cheW</name>
    <name evidence="2" type="ORF">GCM10007096_21120</name>
</gene>
<dbReference type="Proteomes" id="UP000656813">
    <property type="component" value="Unassembled WGS sequence"/>
</dbReference>
<dbReference type="EMBL" id="BMFV01000014">
    <property type="protein sequence ID" value="GGH82154.1"/>
    <property type="molecule type" value="Genomic_DNA"/>
</dbReference>
<keyword evidence="3" id="KW-1185">Reference proteome</keyword>
<dbReference type="InterPro" id="IPR036061">
    <property type="entry name" value="CheW-like_dom_sf"/>
</dbReference>
<reference evidence="2" key="1">
    <citation type="journal article" date="2014" name="Int. J. Syst. Evol. Microbiol.">
        <title>Complete genome sequence of Corynebacterium casei LMG S-19264T (=DSM 44701T), isolated from a smear-ripened cheese.</title>
        <authorList>
            <consortium name="US DOE Joint Genome Institute (JGI-PGF)"/>
            <person name="Walter F."/>
            <person name="Albersmeier A."/>
            <person name="Kalinowski J."/>
            <person name="Ruckert C."/>
        </authorList>
    </citation>
    <scope>NUCLEOTIDE SEQUENCE</scope>
    <source>
        <strain evidence="2">CGMCC 1.12777</strain>
    </source>
</reference>
<dbReference type="InterPro" id="IPR002545">
    <property type="entry name" value="CheW-lke_dom"/>
</dbReference>
<dbReference type="SMART" id="SM00260">
    <property type="entry name" value="CheW"/>
    <property type="match status" value="1"/>
</dbReference>
<dbReference type="GO" id="GO:0006935">
    <property type="term" value="P:chemotaxis"/>
    <property type="evidence" value="ECO:0007669"/>
    <property type="project" value="InterPro"/>
</dbReference>
<dbReference type="Gene3D" id="2.40.50.180">
    <property type="entry name" value="CheA-289, Domain 4"/>
    <property type="match status" value="1"/>
</dbReference>
<feature type="domain" description="CheW-like" evidence="1">
    <location>
        <begin position="3"/>
        <end position="143"/>
    </location>
</feature>
<dbReference type="Gene3D" id="2.30.30.40">
    <property type="entry name" value="SH3 Domains"/>
    <property type="match status" value="1"/>
</dbReference>
<dbReference type="InterPro" id="IPR039315">
    <property type="entry name" value="CheW"/>
</dbReference>
<dbReference type="GO" id="GO:0005829">
    <property type="term" value="C:cytosol"/>
    <property type="evidence" value="ECO:0007669"/>
    <property type="project" value="TreeGrafter"/>
</dbReference>
<dbReference type="SUPFAM" id="SSF50341">
    <property type="entry name" value="CheW-like"/>
    <property type="match status" value="1"/>
</dbReference>
<dbReference type="GO" id="GO:0007165">
    <property type="term" value="P:signal transduction"/>
    <property type="evidence" value="ECO:0007669"/>
    <property type="project" value="InterPro"/>
</dbReference>
<dbReference type="PANTHER" id="PTHR22617:SF23">
    <property type="entry name" value="CHEMOTAXIS PROTEIN CHEW"/>
    <property type="match status" value="1"/>
</dbReference>
<sequence>MAEEKIIVFSLNGETYGAPVNQVVSIEKLQVITRVPNAKPFIKGVMNLRGMILPVVDLLQKFEIGQSDIVEATRLAIVESEDVQVALIIDSARDVVSIDGESIEPVPEIAGGVHAKYLKGVAKHEEDLLVLLNLDLILNPDDIEAIKQLEV</sequence>
<reference evidence="2" key="2">
    <citation type="submission" date="2020-09" db="EMBL/GenBank/DDBJ databases">
        <authorList>
            <person name="Sun Q."/>
            <person name="Zhou Y."/>
        </authorList>
    </citation>
    <scope>NUCLEOTIDE SEQUENCE</scope>
    <source>
        <strain evidence="2">CGMCC 1.12777</strain>
    </source>
</reference>
<evidence type="ECO:0000313" key="2">
    <source>
        <dbReference type="EMBL" id="GGH82154.1"/>
    </source>
</evidence>
<comment type="caution">
    <text evidence="2">The sequence shown here is derived from an EMBL/GenBank/DDBJ whole genome shotgun (WGS) entry which is preliminary data.</text>
</comment>
<name>A0A8J2ZVR4_9BACL</name>
<evidence type="ECO:0000313" key="3">
    <source>
        <dbReference type="Proteomes" id="UP000656813"/>
    </source>
</evidence>
<dbReference type="Pfam" id="PF01584">
    <property type="entry name" value="CheW"/>
    <property type="match status" value="1"/>
</dbReference>
<accession>A0A8J2ZVR4</accession>
<evidence type="ECO:0000259" key="1">
    <source>
        <dbReference type="PROSITE" id="PS50851"/>
    </source>
</evidence>
<dbReference type="PANTHER" id="PTHR22617">
    <property type="entry name" value="CHEMOTAXIS SENSOR HISTIDINE KINASE-RELATED"/>
    <property type="match status" value="1"/>
</dbReference>
<proteinExistence type="predicted"/>
<dbReference type="PROSITE" id="PS50851">
    <property type="entry name" value="CHEW"/>
    <property type="match status" value="1"/>
</dbReference>